<dbReference type="CDD" id="cd10801">
    <property type="entry name" value="LamB_YcsF_like_1"/>
    <property type="match status" value="1"/>
</dbReference>
<dbReference type="NCBIfam" id="NF003814">
    <property type="entry name" value="PRK05406.1-3"/>
    <property type="match status" value="1"/>
</dbReference>
<keyword evidence="2" id="KW-1185">Reference proteome</keyword>
<reference evidence="1 2" key="1">
    <citation type="submission" date="2021-05" db="EMBL/GenBank/DDBJ databases">
        <authorList>
            <person name="Zhang Z.D."/>
            <person name="Osman G."/>
        </authorList>
    </citation>
    <scope>NUCLEOTIDE SEQUENCE [LARGE SCALE GENOMIC DNA]</scope>
    <source>
        <strain evidence="1 2">KCTC 32217</strain>
    </source>
</reference>
<dbReference type="EC" id="3.5.2.9" evidence="1"/>
<keyword evidence="1" id="KW-0378">Hydrolase</keyword>
<dbReference type="InterPro" id="IPR011330">
    <property type="entry name" value="Glyco_hydro/deAcase_b/a-brl"/>
</dbReference>
<protein>
    <submittedName>
        <fullName evidence="1">5-oxoprolinase subunit PxpA</fullName>
        <ecNumber evidence="1">3.5.2.9</ecNumber>
    </submittedName>
</protein>
<sequence>MVDLNCDLGEGGLDDIKLMPYLTSCNISCGAHAGSEAVITTAIQAAKMNQVKIGAHPSYPDRENFGRKVLNIPLAELQISLVQQMTYFKDLLDKQDASIHHVKPHGALYNQAALDPETANCVINAVQQVFPFAIIYTLENGELKKAAHRHGLDSWSEGFADRNYTDELKLVSRNLPHAVLTEKEKILAHVASMIKDHKIVTENGKAIPAKIQTLCIHGDNPNALEIAKFIRKNFPKFE</sequence>
<dbReference type="PANTHER" id="PTHR30292:SF0">
    <property type="entry name" value="5-OXOPROLINASE SUBUNIT A"/>
    <property type="match status" value="1"/>
</dbReference>
<dbReference type="GO" id="GO:0005975">
    <property type="term" value="P:carbohydrate metabolic process"/>
    <property type="evidence" value="ECO:0007669"/>
    <property type="project" value="InterPro"/>
</dbReference>
<dbReference type="InterPro" id="IPR005501">
    <property type="entry name" value="LamB/YcsF/PxpA-like"/>
</dbReference>
<dbReference type="EMBL" id="JAHCMY010000005">
    <property type="protein sequence ID" value="MBS9524425.1"/>
    <property type="molecule type" value="Genomic_DNA"/>
</dbReference>
<accession>A0AAP2CIE8</accession>
<organism evidence="1 2">
    <name type="scientific">Litoribacter ruber</name>
    <dbReference type="NCBI Taxonomy" id="702568"/>
    <lineage>
        <taxon>Bacteria</taxon>
        <taxon>Pseudomonadati</taxon>
        <taxon>Bacteroidota</taxon>
        <taxon>Cytophagia</taxon>
        <taxon>Cytophagales</taxon>
        <taxon>Cyclobacteriaceae</taxon>
        <taxon>Litoribacter</taxon>
    </lineage>
</organism>
<dbReference type="PANTHER" id="PTHR30292">
    <property type="entry name" value="UNCHARACTERIZED PROTEIN YBGL-RELATED"/>
    <property type="match status" value="1"/>
</dbReference>
<dbReference type="Proteomes" id="UP001319104">
    <property type="component" value="Unassembled WGS sequence"/>
</dbReference>
<dbReference type="GO" id="GO:0017168">
    <property type="term" value="F:5-oxoprolinase (ATP-hydrolyzing) activity"/>
    <property type="evidence" value="ECO:0007669"/>
    <property type="project" value="UniProtKB-EC"/>
</dbReference>
<evidence type="ECO:0000313" key="2">
    <source>
        <dbReference type="Proteomes" id="UP001319104"/>
    </source>
</evidence>
<dbReference type="SUPFAM" id="SSF88713">
    <property type="entry name" value="Glycoside hydrolase/deacetylase"/>
    <property type="match status" value="1"/>
</dbReference>
<gene>
    <name evidence="1" type="primary">pxpA</name>
    <name evidence="1" type="ORF">KI659_10400</name>
</gene>
<dbReference type="Gene3D" id="3.20.20.370">
    <property type="entry name" value="Glycoside hydrolase/deacetylase"/>
    <property type="match status" value="1"/>
</dbReference>
<comment type="caution">
    <text evidence="1">The sequence shown here is derived from an EMBL/GenBank/DDBJ whole genome shotgun (WGS) entry which is preliminary data.</text>
</comment>
<proteinExistence type="predicted"/>
<dbReference type="NCBIfam" id="NF003816">
    <property type="entry name" value="PRK05406.1-5"/>
    <property type="match status" value="1"/>
</dbReference>
<dbReference type="RefSeq" id="WP_213945291.1">
    <property type="nucleotide sequence ID" value="NZ_JAHCMY010000005.1"/>
</dbReference>
<name>A0AAP2CIE8_9BACT</name>
<dbReference type="AlphaFoldDB" id="A0AAP2CIE8"/>
<dbReference type="Pfam" id="PF03746">
    <property type="entry name" value="LamB_YcsF"/>
    <property type="match status" value="1"/>
</dbReference>
<evidence type="ECO:0000313" key="1">
    <source>
        <dbReference type="EMBL" id="MBS9524425.1"/>
    </source>
</evidence>